<comment type="caution">
    <text evidence="1">The sequence shown here is derived from an EMBL/GenBank/DDBJ whole genome shotgun (WGS) entry which is preliminary data.</text>
</comment>
<accession>A0A0A8X0W2</accession>
<evidence type="ECO:0000313" key="1">
    <source>
        <dbReference type="EMBL" id="GAM12854.1"/>
    </source>
</evidence>
<gene>
    <name evidence="1" type="ORF">SAMD00020551_0989</name>
</gene>
<dbReference type="AlphaFoldDB" id="A0A0A8X0W2"/>
<name>A0A0A8X0W2_MESS1</name>
<keyword evidence="2" id="KW-1185">Reference proteome</keyword>
<dbReference type="Proteomes" id="UP000031014">
    <property type="component" value="Unassembled WGS sequence"/>
</dbReference>
<organism evidence="1 2">
    <name type="scientific">Mesobacillus selenatarsenatis (strain DSM 18680 / JCM 14380 / FERM P-15431 / SF-1)</name>
    <dbReference type="NCBI Taxonomy" id="1321606"/>
    <lineage>
        <taxon>Bacteria</taxon>
        <taxon>Bacillati</taxon>
        <taxon>Bacillota</taxon>
        <taxon>Bacilli</taxon>
        <taxon>Bacillales</taxon>
        <taxon>Bacillaceae</taxon>
        <taxon>Mesobacillus</taxon>
    </lineage>
</organism>
<sequence>MKKVLLGLIIIFTTLTGIEMNTANPVVEMAAEKDPGSMHSIELSDI</sequence>
<proteinExistence type="predicted"/>
<dbReference type="RefSeq" id="WP_156972605.1">
    <property type="nucleotide sequence ID" value="NZ_BASE01000019.1"/>
</dbReference>
<protein>
    <submittedName>
        <fullName evidence="1">Uncharacterized protein</fullName>
    </submittedName>
</protein>
<dbReference type="STRING" id="1321606.SAMD00020551_0989"/>
<reference evidence="1 2" key="1">
    <citation type="submission" date="2013-06" db="EMBL/GenBank/DDBJ databases">
        <title>Whole genome shotgun sequence of Bacillus selenatarsenatis SF-1.</title>
        <authorList>
            <person name="Kuroda M."/>
            <person name="Sei K."/>
            <person name="Yamashita M."/>
            <person name="Ike M."/>
        </authorList>
    </citation>
    <scope>NUCLEOTIDE SEQUENCE [LARGE SCALE GENOMIC DNA]</scope>
    <source>
        <strain evidence="1 2">SF-1</strain>
    </source>
</reference>
<dbReference type="EMBL" id="BASE01000019">
    <property type="protein sequence ID" value="GAM12854.1"/>
    <property type="molecule type" value="Genomic_DNA"/>
</dbReference>
<evidence type="ECO:0000313" key="2">
    <source>
        <dbReference type="Proteomes" id="UP000031014"/>
    </source>
</evidence>